<evidence type="ECO:0000256" key="1">
    <source>
        <dbReference type="ARBA" id="ARBA00001966"/>
    </source>
</evidence>
<keyword evidence="3" id="KW-0004">4Fe-4S</keyword>
<protein>
    <submittedName>
        <fullName evidence="10">Aldehyde ferredoxin oxidoreductase</fullName>
        <ecNumber evidence="10">1.2.7.5</ecNumber>
    </submittedName>
</protein>
<dbReference type="GO" id="GO:0033726">
    <property type="term" value="F:aldehyde ferredoxin oxidoreductase activity"/>
    <property type="evidence" value="ECO:0007669"/>
    <property type="project" value="UniProtKB-EC"/>
</dbReference>
<dbReference type="EC" id="1.2.7.5" evidence="10"/>
<dbReference type="InterPro" id="IPR013984">
    <property type="entry name" value="Ald_Fedxn_OxRdtase_dom2"/>
</dbReference>
<keyword evidence="4" id="KW-0479">Metal-binding</keyword>
<dbReference type="GO" id="GO:0046872">
    <property type="term" value="F:metal ion binding"/>
    <property type="evidence" value="ECO:0007669"/>
    <property type="project" value="UniProtKB-KW"/>
</dbReference>
<dbReference type="PANTHER" id="PTHR30038:SF0">
    <property type="entry name" value="TUNGSTEN-CONTAINING ALDEHYDE FERREDOXIN OXIDOREDUCTASE"/>
    <property type="match status" value="1"/>
</dbReference>
<evidence type="ECO:0000259" key="9">
    <source>
        <dbReference type="SMART" id="SM00790"/>
    </source>
</evidence>
<dbReference type="PANTHER" id="PTHR30038">
    <property type="entry name" value="ALDEHYDE FERREDOXIN OXIDOREDUCTASE"/>
    <property type="match status" value="1"/>
</dbReference>
<evidence type="ECO:0000256" key="2">
    <source>
        <dbReference type="ARBA" id="ARBA00011032"/>
    </source>
</evidence>
<reference evidence="10 11" key="1">
    <citation type="journal article" date="2013" name="PLoS ONE">
        <title>The first genomic and proteomic characterization of a deep-sea sulfate reducer: insights into the piezophilic lifestyle of Desulfovibrio piezophilus.</title>
        <authorList>
            <person name="Pradel N."/>
            <person name="Ji B."/>
            <person name="Gimenez G."/>
            <person name="Talla E."/>
            <person name="Lenoble P."/>
            <person name="Garel M."/>
            <person name="Tamburini C."/>
            <person name="Fourquet P."/>
            <person name="Lebrun R."/>
            <person name="Bertin P."/>
            <person name="Denis Y."/>
            <person name="Pophillat M."/>
            <person name="Barbe V."/>
            <person name="Ollivier B."/>
            <person name="Dolla A."/>
        </authorList>
    </citation>
    <scope>NUCLEOTIDE SEQUENCE [LARGE SCALE GENOMIC DNA]</scope>
    <source>
        <strain evidence="11">DSM 10523 / SB164P1</strain>
    </source>
</reference>
<gene>
    <name evidence="10" type="ordered locus">BN4_11866</name>
</gene>
<keyword evidence="7" id="KW-0411">Iron-sulfur</keyword>
<dbReference type="Gene3D" id="3.60.9.10">
    <property type="entry name" value="Aldehyde ferredoxin oxidoreductase, N-terminal domain"/>
    <property type="match status" value="1"/>
</dbReference>
<comment type="cofactor">
    <cofactor evidence="1">
        <name>[4Fe-4S] cluster</name>
        <dbReference type="ChEBI" id="CHEBI:49883"/>
    </cofactor>
</comment>
<comment type="similarity">
    <text evidence="2">Belongs to the AOR/FOR family.</text>
</comment>
<dbReference type="HOGENOM" id="CLU_020364_1_0_7"/>
<evidence type="ECO:0000256" key="6">
    <source>
        <dbReference type="ARBA" id="ARBA00023004"/>
    </source>
</evidence>
<sequence>MDTIIRINVGASGGPKADKEPIGKYVGFGGRAMTAAMVHDEVPPQCHPLGPENKLIIAPGLLTGSAASTSGRLSVGCKSPLTGGIKESNVGGMAGQYLGHLGIAAIVLEGNPSSETLYKVIITREGVSIEPDDDLRMLTNYELCARLKKIHGSTVAVISIGPAGEMGLSNSSVAVTDAHFRPTRQARRGGVGAVMGAKHIKCIVIDPAGTTIREPADPERFETANRKFIDGLHRHHITGHDLPQHGTNVLTNLIDGAGSYPALNFRHGRFDGTPSIDGYAMELLADARSESTTCSDSCFKGCSIQCSAQYLDKDGNFLSKRPSYQTIWAHGANCGIDDLDVIARLDFMDDDFGFDSIEMGVAIGLAMDAGVIEFGDAEGAIRLLKEAGRGTPMGRILGSGAATVARCFGLERAPVVKGQAMPAYDPRSVKGIGVTYATSPQGADHTAGYAVAPNILKVGRDIDPLGIEGQIDISRNLQIATAALDATGYCLFVSFAILDQPDTFDAMLATINGMFDLKLTGRDIVELGKLVLRMERAFNEKAGFTKFHDRLPMYFSREPLGPHNTTFDIPDKDLDLVHQY</sequence>
<dbReference type="eggNOG" id="COG2414">
    <property type="taxonomic scope" value="Bacteria"/>
</dbReference>
<dbReference type="EMBL" id="FO203427">
    <property type="protein sequence ID" value="CCH49101.1"/>
    <property type="molecule type" value="Genomic_DNA"/>
</dbReference>
<evidence type="ECO:0000313" key="11">
    <source>
        <dbReference type="Proteomes" id="UP000011724"/>
    </source>
</evidence>
<keyword evidence="5 10" id="KW-0560">Oxidoreductase</keyword>
<comment type="cofactor">
    <cofactor evidence="8">
        <name>tungstopterin</name>
        <dbReference type="ChEBI" id="CHEBI:30402"/>
    </cofactor>
</comment>
<name>M1WK73_PSEP2</name>
<dbReference type="GO" id="GO:0051539">
    <property type="term" value="F:4 iron, 4 sulfur cluster binding"/>
    <property type="evidence" value="ECO:0007669"/>
    <property type="project" value="UniProtKB-KW"/>
</dbReference>
<dbReference type="Gene3D" id="1.10.599.10">
    <property type="entry name" value="Aldehyde Ferredoxin Oxidoreductase Protein, subunit A, domain 3"/>
    <property type="match status" value="1"/>
</dbReference>
<dbReference type="KEGG" id="dpi:BN4_11866"/>
<dbReference type="Proteomes" id="UP000011724">
    <property type="component" value="Chromosome"/>
</dbReference>
<evidence type="ECO:0000313" key="10">
    <source>
        <dbReference type="EMBL" id="CCH49101.1"/>
    </source>
</evidence>
<dbReference type="PATRIC" id="fig|879567.3.peg.1969"/>
<dbReference type="GO" id="GO:0009055">
    <property type="term" value="F:electron transfer activity"/>
    <property type="evidence" value="ECO:0007669"/>
    <property type="project" value="InterPro"/>
</dbReference>
<dbReference type="SMART" id="SM00790">
    <property type="entry name" value="AFOR_N"/>
    <property type="match status" value="1"/>
</dbReference>
<evidence type="ECO:0000256" key="4">
    <source>
        <dbReference type="ARBA" id="ARBA00022723"/>
    </source>
</evidence>
<dbReference type="InterPro" id="IPR036503">
    <property type="entry name" value="Ald_Fedxn_OxRdtase_N_sf"/>
</dbReference>
<accession>M1WK73</accession>
<dbReference type="SUPFAM" id="SSF56228">
    <property type="entry name" value="Aldehyde ferredoxin oxidoreductase, N-terminal domain"/>
    <property type="match status" value="1"/>
</dbReference>
<organism evidence="10 11">
    <name type="scientific">Pseudodesulfovibrio piezophilus (strain DSM 21447 / JCM 15486 / C1TLV30)</name>
    <name type="common">Desulfovibrio piezophilus</name>
    <dbReference type="NCBI Taxonomy" id="1322246"/>
    <lineage>
        <taxon>Bacteria</taxon>
        <taxon>Pseudomonadati</taxon>
        <taxon>Thermodesulfobacteriota</taxon>
        <taxon>Desulfovibrionia</taxon>
        <taxon>Desulfovibrionales</taxon>
        <taxon>Desulfovibrionaceae</taxon>
    </lineage>
</organism>
<dbReference type="BioCyc" id="DPIE1322246:BN4_RS09360-MONOMER"/>
<evidence type="ECO:0000256" key="3">
    <source>
        <dbReference type="ARBA" id="ARBA00022485"/>
    </source>
</evidence>
<dbReference type="InterPro" id="IPR036021">
    <property type="entry name" value="Tungsten_al_ferr_oxy-like_C"/>
</dbReference>
<keyword evidence="6" id="KW-0408">Iron</keyword>
<dbReference type="InterPro" id="IPR013983">
    <property type="entry name" value="Ald_Fedxn_OxRdtase_N"/>
</dbReference>
<proteinExistence type="inferred from homology"/>
<dbReference type="AlphaFoldDB" id="M1WK73"/>
<dbReference type="Pfam" id="PF02730">
    <property type="entry name" value="AFOR_N"/>
    <property type="match status" value="1"/>
</dbReference>
<dbReference type="SUPFAM" id="SSF48310">
    <property type="entry name" value="Aldehyde ferredoxin oxidoreductase, C-terminal domains"/>
    <property type="match status" value="1"/>
</dbReference>
<evidence type="ECO:0000256" key="7">
    <source>
        <dbReference type="ARBA" id="ARBA00023014"/>
    </source>
</evidence>
<evidence type="ECO:0000256" key="5">
    <source>
        <dbReference type="ARBA" id="ARBA00023002"/>
    </source>
</evidence>
<dbReference type="InterPro" id="IPR051919">
    <property type="entry name" value="W-dependent_AOR"/>
</dbReference>
<dbReference type="InterPro" id="IPR013985">
    <property type="entry name" value="Ald_Fedxn_OxRdtase_dom3"/>
</dbReference>
<dbReference type="STRING" id="1322246.BN4_11866"/>
<feature type="domain" description="Aldehyde ferredoxin oxidoreductase N-terminal" evidence="9">
    <location>
        <begin position="1"/>
        <end position="211"/>
    </location>
</feature>
<reference evidence="11" key="2">
    <citation type="journal article" date="2013" name="Stand. Genomic Sci.">
        <title>Complete genome sequence of Desulfocapsa sulfexigens, a marine deltaproteobacterium specialized in disproportionating inorganic sulfur compounds.</title>
        <authorList>
            <person name="Finster K.W."/>
            <person name="Kjeldsen K.U."/>
            <person name="Kube M."/>
            <person name="Reinhardt R."/>
            <person name="Mussmann M."/>
            <person name="Amann R."/>
            <person name="Schreiber L."/>
        </authorList>
    </citation>
    <scope>NUCLEOTIDE SEQUENCE [LARGE SCALE GENOMIC DNA]</scope>
    <source>
        <strain evidence="11">DSM 10523 / SB164P1</strain>
    </source>
</reference>
<evidence type="ECO:0000256" key="8">
    <source>
        <dbReference type="ARBA" id="ARBA00049934"/>
    </source>
</evidence>
<dbReference type="RefSeq" id="WP_015415145.1">
    <property type="nucleotide sequence ID" value="NC_020409.1"/>
</dbReference>
<dbReference type="Pfam" id="PF01314">
    <property type="entry name" value="AFOR_C"/>
    <property type="match status" value="1"/>
</dbReference>
<keyword evidence="11" id="KW-1185">Reference proteome</keyword>
<dbReference type="InterPro" id="IPR001203">
    <property type="entry name" value="OxRdtase_Ald_Fedxn_C"/>
</dbReference>
<dbReference type="Gene3D" id="1.10.569.10">
    <property type="entry name" value="Aldehyde Ferredoxin Oxidoreductase Protein, subunit A, domain 2"/>
    <property type="match status" value="1"/>
</dbReference>
<dbReference type="OrthoDB" id="9763894at2"/>